<feature type="transmembrane region" description="Helical" evidence="6">
    <location>
        <begin position="12"/>
        <end position="32"/>
    </location>
</feature>
<dbReference type="KEGG" id="mew:MSWAN_1996"/>
<dbReference type="eggNOG" id="arCOG04434">
    <property type="taxonomic scope" value="Archaea"/>
</dbReference>
<keyword evidence="3 6" id="KW-0812">Transmembrane</keyword>
<dbReference type="STRING" id="868131.MSWAN_1996"/>
<reference evidence="7 8" key="1">
    <citation type="journal article" date="2014" name="Int. J. Syst. Evol. Microbiol.">
        <title>Methanobacterium paludis sp. nov. and a novel strain of Methanobacterium lacus isolated from northern peatlands.</title>
        <authorList>
            <person name="Cadillo-Quiroz H."/>
            <person name="Brauer S.L."/>
            <person name="Goodson N."/>
            <person name="Yavitt J.B."/>
            <person name="Zinder S.H."/>
        </authorList>
    </citation>
    <scope>NUCLEOTIDE SEQUENCE [LARGE SCALE GENOMIC DNA]</scope>
    <source>
        <strain evidence="8">DSM 25820 / JCM 18151 / SWAN1</strain>
    </source>
</reference>
<dbReference type="GO" id="GO:0016020">
    <property type="term" value="C:membrane"/>
    <property type="evidence" value="ECO:0007669"/>
    <property type="project" value="UniProtKB-SubCell"/>
</dbReference>
<keyword evidence="4 6" id="KW-1133">Transmembrane helix</keyword>
<accession>F6D746</accession>
<dbReference type="Proteomes" id="UP000009231">
    <property type="component" value="Chromosome"/>
</dbReference>
<comment type="subcellular location">
    <subcellularLocation>
        <location evidence="1">Membrane</location>
        <topology evidence="1">Multi-pass membrane protein</topology>
    </subcellularLocation>
</comment>
<protein>
    <submittedName>
        <fullName evidence="7">TspO and MBR like protein</fullName>
    </submittedName>
</protein>
<comment type="similarity">
    <text evidence="2">Belongs to the TspO/BZRP family.</text>
</comment>
<dbReference type="AlphaFoldDB" id="F6D746"/>
<dbReference type="InterPro" id="IPR038330">
    <property type="entry name" value="TspO/MBR-related_sf"/>
</dbReference>
<feature type="transmembrane region" description="Helical" evidence="6">
    <location>
        <begin position="140"/>
        <end position="161"/>
    </location>
</feature>
<evidence type="ECO:0000256" key="2">
    <source>
        <dbReference type="ARBA" id="ARBA00007524"/>
    </source>
</evidence>
<gene>
    <name evidence="7" type="ordered locus">MSWAN_1996</name>
</gene>
<name>F6D746_METPW</name>
<evidence type="ECO:0000256" key="3">
    <source>
        <dbReference type="ARBA" id="ARBA00022692"/>
    </source>
</evidence>
<dbReference type="GO" id="GO:0033013">
    <property type="term" value="P:tetrapyrrole metabolic process"/>
    <property type="evidence" value="ECO:0007669"/>
    <property type="project" value="UniProtKB-ARBA"/>
</dbReference>
<keyword evidence="5 6" id="KW-0472">Membrane</keyword>
<feature type="transmembrane region" description="Helical" evidence="6">
    <location>
        <begin position="112"/>
        <end position="133"/>
    </location>
</feature>
<organism evidence="7 8">
    <name type="scientific">Methanobacterium paludis (strain DSM 25820 / JCM 18151 / SWAN1)</name>
    <dbReference type="NCBI Taxonomy" id="868131"/>
    <lineage>
        <taxon>Archaea</taxon>
        <taxon>Methanobacteriati</taxon>
        <taxon>Methanobacteriota</taxon>
        <taxon>Methanomada group</taxon>
        <taxon>Methanobacteria</taxon>
        <taxon>Methanobacteriales</taxon>
        <taxon>Methanobacteriaceae</taxon>
        <taxon>Methanobacterium</taxon>
    </lineage>
</organism>
<evidence type="ECO:0000256" key="5">
    <source>
        <dbReference type="ARBA" id="ARBA00023136"/>
    </source>
</evidence>
<dbReference type="PIRSF" id="PIRSF005859">
    <property type="entry name" value="PBR"/>
    <property type="match status" value="1"/>
</dbReference>
<dbReference type="FunFam" id="1.20.1260.100:FF:000001">
    <property type="entry name" value="translocator protein 2"/>
    <property type="match status" value="1"/>
</dbReference>
<dbReference type="HOGENOM" id="CLU_091805_2_0_2"/>
<evidence type="ECO:0000313" key="8">
    <source>
        <dbReference type="Proteomes" id="UP000009231"/>
    </source>
</evidence>
<dbReference type="PANTHER" id="PTHR10057:SF0">
    <property type="entry name" value="TRANSLOCATOR PROTEIN"/>
    <property type="match status" value="1"/>
</dbReference>
<evidence type="ECO:0000256" key="4">
    <source>
        <dbReference type="ARBA" id="ARBA00022989"/>
    </source>
</evidence>
<keyword evidence="8" id="KW-1185">Reference proteome</keyword>
<dbReference type="PANTHER" id="PTHR10057">
    <property type="entry name" value="PERIPHERAL-TYPE BENZODIAZEPINE RECEPTOR"/>
    <property type="match status" value="1"/>
</dbReference>
<evidence type="ECO:0000256" key="1">
    <source>
        <dbReference type="ARBA" id="ARBA00004141"/>
    </source>
</evidence>
<evidence type="ECO:0000313" key="7">
    <source>
        <dbReference type="EMBL" id="AEG19005.1"/>
    </source>
</evidence>
<proteinExistence type="inferred from homology"/>
<sequence length="163" mass="18622">MEQSFKLNEIPKLVVALLIPLIIGFLGSIATTSQIPTWYATLVKPLWAPPNWVFAPIWTTLFILMGIALYLVWRRGLERRDVRFAILIFAVQLVLNLLWSIVFFSFHSILGGFIVILILWIAILANIIAFYIISKPAGILLVPYIIWVSIASYLNYSLYLLNI</sequence>
<dbReference type="EMBL" id="CP002772">
    <property type="protein sequence ID" value="AEG19005.1"/>
    <property type="molecule type" value="Genomic_DNA"/>
</dbReference>
<dbReference type="CDD" id="cd15904">
    <property type="entry name" value="TSPO_MBR"/>
    <property type="match status" value="1"/>
</dbReference>
<dbReference type="Pfam" id="PF03073">
    <property type="entry name" value="TspO_MBR"/>
    <property type="match status" value="1"/>
</dbReference>
<feature type="transmembrane region" description="Helical" evidence="6">
    <location>
        <begin position="52"/>
        <end position="72"/>
    </location>
</feature>
<evidence type="ECO:0000256" key="6">
    <source>
        <dbReference type="SAM" id="Phobius"/>
    </source>
</evidence>
<dbReference type="InterPro" id="IPR004307">
    <property type="entry name" value="TspO_MBR"/>
</dbReference>
<feature type="transmembrane region" description="Helical" evidence="6">
    <location>
        <begin position="84"/>
        <end position="106"/>
    </location>
</feature>
<dbReference type="Gene3D" id="1.20.1260.100">
    <property type="entry name" value="TspO/MBR protein"/>
    <property type="match status" value="1"/>
</dbReference>